<dbReference type="EMBL" id="BEXD01004062">
    <property type="protein sequence ID" value="GBC06269.1"/>
    <property type="molecule type" value="Genomic_DNA"/>
</dbReference>
<gene>
    <name evidence="1" type="ORF">RclHR1_06720005</name>
</gene>
<dbReference type="AlphaFoldDB" id="A0A2Z6SJQ9"/>
<dbReference type="Proteomes" id="UP000247702">
    <property type="component" value="Unassembled WGS sequence"/>
</dbReference>
<comment type="caution">
    <text evidence="1">The sequence shown here is derived from an EMBL/GenBank/DDBJ whole genome shotgun (WGS) entry which is preliminary data.</text>
</comment>
<organism evidence="1 2">
    <name type="scientific">Rhizophagus clarus</name>
    <dbReference type="NCBI Taxonomy" id="94130"/>
    <lineage>
        <taxon>Eukaryota</taxon>
        <taxon>Fungi</taxon>
        <taxon>Fungi incertae sedis</taxon>
        <taxon>Mucoromycota</taxon>
        <taxon>Glomeromycotina</taxon>
        <taxon>Glomeromycetes</taxon>
        <taxon>Glomerales</taxon>
        <taxon>Glomeraceae</taxon>
        <taxon>Rhizophagus</taxon>
    </lineage>
</organism>
<protein>
    <submittedName>
        <fullName evidence="1">Uncharacterized protein</fullName>
    </submittedName>
</protein>
<evidence type="ECO:0000313" key="1">
    <source>
        <dbReference type="EMBL" id="GBC06269.1"/>
    </source>
</evidence>
<accession>A0A2Z6SJQ9</accession>
<reference evidence="1 2" key="1">
    <citation type="submission" date="2017-11" db="EMBL/GenBank/DDBJ databases">
        <title>The genome of Rhizophagus clarus HR1 reveals common genetic basis of auxotrophy among arbuscular mycorrhizal fungi.</title>
        <authorList>
            <person name="Kobayashi Y."/>
        </authorList>
    </citation>
    <scope>NUCLEOTIDE SEQUENCE [LARGE SCALE GENOMIC DNA]</scope>
    <source>
        <strain evidence="1 2">HR1</strain>
    </source>
</reference>
<proteinExistence type="predicted"/>
<evidence type="ECO:0000313" key="2">
    <source>
        <dbReference type="Proteomes" id="UP000247702"/>
    </source>
</evidence>
<keyword evidence="2" id="KW-1185">Reference proteome</keyword>
<sequence length="124" mass="14343">MKQGTITLKLDILDGLREEPVQITNVIFISKKVIIKEIERKINDVIDIEHDHLELWKIEIDVLEKLKATELVSEHWEEQPERKHLHVILTNLSLSDGNISAEVITNHTSIIDDEEELISDGYVE</sequence>
<name>A0A2Z6SJQ9_9GLOM</name>